<protein>
    <submittedName>
        <fullName evidence="1">Uncharacterized protein</fullName>
    </submittedName>
</protein>
<accession>A0A0Q9XF42</accession>
<dbReference type="InParanoid" id="A0A0Q9XF42"/>
<dbReference type="EMBL" id="CH933808">
    <property type="protein sequence ID" value="KRG04458.1"/>
    <property type="molecule type" value="Genomic_DNA"/>
</dbReference>
<dbReference type="AlphaFoldDB" id="A0A0Q9XF42"/>
<dbReference type="Proteomes" id="UP000009192">
    <property type="component" value="Unassembled WGS sequence"/>
</dbReference>
<evidence type="ECO:0000313" key="2">
    <source>
        <dbReference type="Proteomes" id="UP000009192"/>
    </source>
</evidence>
<organism evidence="1 2">
    <name type="scientific">Drosophila mojavensis</name>
    <name type="common">Fruit fly</name>
    <dbReference type="NCBI Taxonomy" id="7230"/>
    <lineage>
        <taxon>Eukaryota</taxon>
        <taxon>Metazoa</taxon>
        <taxon>Ecdysozoa</taxon>
        <taxon>Arthropoda</taxon>
        <taxon>Hexapoda</taxon>
        <taxon>Insecta</taxon>
        <taxon>Pterygota</taxon>
        <taxon>Neoptera</taxon>
        <taxon>Endopterygota</taxon>
        <taxon>Diptera</taxon>
        <taxon>Brachycera</taxon>
        <taxon>Muscomorpha</taxon>
        <taxon>Ephydroidea</taxon>
        <taxon>Drosophilidae</taxon>
        <taxon>Drosophila</taxon>
    </lineage>
</organism>
<evidence type="ECO:0000313" key="1">
    <source>
        <dbReference type="EMBL" id="KRG04458.1"/>
    </source>
</evidence>
<keyword evidence="2" id="KW-1185">Reference proteome</keyword>
<gene>
    <name evidence="1" type="primary">Dmoj\GI26806</name>
    <name evidence="1" type="ORF">Dmoj_GI26806</name>
</gene>
<dbReference type="KEGG" id="dmo:Dmoj_GI26806"/>
<proteinExistence type="predicted"/>
<dbReference type="OrthoDB" id="7836614at2759"/>
<sequence length="76" mass="8522">MVNVGCVAKLLSGLHLGSSFWVKRVNPHWYEARELPKTLLSEKLAEKVPNARTTAGRKYTKPCLTMTPLTRRSAVL</sequence>
<reference evidence="1 2" key="1">
    <citation type="journal article" date="2007" name="Nature">
        <title>Evolution of genes and genomes on the Drosophila phylogeny.</title>
        <authorList>
            <consortium name="Drosophila 12 Genomes Consortium"/>
            <person name="Clark A.G."/>
            <person name="Eisen M.B."/>
            <person name="Smith D.R."/>
            <person name="Bergman C.M."/>
            <person name="Oliver B."/>
            <person name="Markow T.A."/>
            <person name="Kaufman T.C."/>
            <person name="Kellis M."/>
            <person name="Gelbart W."/>
            <person name="Iyer V.N."/>
            <person name="Pollard D.A."/>
            <person name="Sackton T.B."/>
            <person name="Larracuente A.M."/>
            <person name="Singh N.D."/>
            <person name="Abad J.P."/>
            <person name="Abt D.N."/>
            <person name="Adryan B."/>
            <person name="Aguade M."/>
            <person name="Akashi H."/>
            <person name="Anderson W.W."/>
            <person name="Aquadro C.F."/>
            <person name="Ardell D.H."/>
            <person name="Arguello R."/>
            <person name="Artieri C.G."/>
            <person name="Barbash D.A."/>
            <person name="Barker D."/>
            <person name="Barsanti P."/>
            <person name="Batterham P."/>
            <person name="Batzoglou S."/>
            <person name="Begun D."/>
            <person name="Bhutkar A."/>
            <person name="Blanco E."/>
            <person name="Bosak S.A."/>
            <person name="Bradley R.K."/>
            <person name="Brand A.D."/>
            <person name="Brent M.R."/>
            <person name="Brooks A.N."/>
            <person name="Brown R.H."/>
            <person name="Butlin R.K."/>
            <person name="Caggese C."/>
            <person name="Calvi B.R."/>
            <person name="Bernardo de Carvalho A."/>
            <person name="Caspi A."/>
            <person name="Castrezana S."/>
            <person name="Celniker S.E."/>
            <person name="Chang J.L."/>
            <person name="Chapple C."/>
            <person name="Chatterji S."/>
            <person name="Chinwalla A."/>
            <person name="Civetta A."/>
            <person name="Clifton S.W."/>
            <person name="Comeron J.M."/>
            <person name="Costello J.C."/>
            <person name="Coyne J.A."/>
            <person name="Daub J."/>
            <person name="David R.G."/>
            <person name="Delcher A.L."/>
            <person name="Delehaunty K."/>
            <person name="Do C.B."/>
            <person name="Ebling H."/>
            <person name="Edwards K."/>
            <person name="Eickbush T."/>
            <person name="Evans J.D."/>
            <person name="Filipski A."/>
            <person name="Findeiss S."/>
            <person name="Freyhult E."/>
            <person name="Fulton L."/>
            <person name="Fulton R."/>
            <person name="Garcia A.C."/>
            <person name="Gardiner A."/>
            <person name="Garfield D.A."/>
            <person name="Garvin B.E."/>
            <person name="Gibson G."/>
            <person name="Gilbert D."/>
            <person name="Gnerre S."/>
            <person name="Godfrey J."/>
            <person name="Good R."/>
            <person name="Gotea V."/>
            <person name="Gravely B."/>
            <person name="Greenberg A.J."/>
            <person name="Griffiths-Jones S."/>
            <person name="Gross S."/>
            <person name="Guigo R."/>
            <person name="Gustafson E.A."/>
            <person name="Haerty W."/>
            <person name="Hahn M.W."/>
            <person name="Halligan D.L."/>
            <person name="Halpern A.L."/>
            <person name="Halter G.M."/>
            <person name="Han M.V."/>
            <person name="Heger A."/>
            <person name="Hillier L."/>
            <person name="Hinrichs A.S."/>
            <person name="Holmes I."/>
            <person name="Hoskins R.A."/>
            <person name="Hubisz M.J."/>
            <person name="Hultmark D."/>
            <person name="Huntley M.A."/>
            <person name="Jaffe D.B."/>
            <person name="Jagadeeshan S."/>
            <person name="Jeck W.R."/>
            <person name="Johnson J."/>
            <person name="Jones C.D."/>
            <person name="Jordan W.C."/>
            <person name="Karpen G.H."/>
            <person name="Kataoka E."/>
            <person name="Keightley P.D."/>
            <person name="Kheradpour P."/>
            <person name="Kirkness E.F."/>
            <person name="Koerich L.B."/>
            <person name="Kristiansen K."/>
            <person name="Kudrna D."/>
            <person name="Kulathinal R.J."/>
            <person name="Kumar S."/>
            <person name="Kwok R."/>
            <person name="Lander E."/>
            <person name="Langley C.H."/>
            <person name="Lapoint R."/>
            <person name="Lazzaro B.P."/>
            <person name="Lee S.J."/>
            <person name="Levesque L."/>
            <person name="Li R."/>
            <person name="Lin C.F."/>
            <person name="Lin M.F."/>
            <person name="Lindblad-Toh K."/>
            <person name="Llopart A."/>
            <person name="Long M."/>
            <person name="Low L."/>
            <person name="Lozovsky E."/>
            <person name="Lu J."/>
            <person name="Luo M."/>
            <person name="Machado C.A."/>
            <person name="Makalowski W."/>
            <person name="Marzo M."/>
            <person name="Matsuda M."/>
            <person name="Matzkin L."/>
            <person name="McAllister B."/>
            <person name="McBride C.S."/>
            <person name="McKernan B."/>
            <person name="McKernan K."/>
            <person name="Mendez-Lago M."/>
            <person name="Minx P."/>
            <person name="Mollenhauer M.U."/>
            <person name="Montooth K."/>
            <person name="Mount S.M."/>
            <person name="Mu X."/>
            <person name="Myers E."/>
            <person name="Negre B."/>
            <person name="Newfeld S."/>
            <person name="Nielsen R."/>
            <person name="Noor M.A."/>
            <person name="O'Grady P."/>
            <person name="Pachter L."/>
            <person name="Papaceit M."/>
            <person name="Parisi M.J."/>
            <person name="Parisi M."/>
            <person name="Parts L."/>
            <person name="Pedersen J.S."/>
            <person name="Pesole G."/>
            <person name="Phillippy A.M."/>
            <person name="Ponting C.P."/>
            <person name="Pop M."/>
            <person name="Porcelli D."/>
            <person name="Powell J.R."/>
            <person name="Prohaska S."/>
            <person name="Pruitt K."/>
            <person name="Puig M."/>
            <person name="Quesneville H."/>
            <person name="Ram K.R."/>
            <person name="Rand D."/>
            <person name="Rasmussen M.D."/>
            <person name="Reed L.K."/>
            <person name="Reenan R."/>
            <person name="Reily A."/>
            <person name="Remington K.A."/>
            <person name="Rieger T.T."/>
            <person name="Ritchie M.G."/>
            <person name="Robin C."/>
            <person name="Rogers Y.H."/>
            <person name="Rohde C."/>
            <person name="Rozas J."/>
            <person name="Rubenfield M.J."/>
            <person name="Ruiz A."/>
            <person name="Russo S."/>
            <person name="Salzberg S.L."/>
            <person name="Sanchez-Gracia A."/>
            <person name="Saranga D.J."/>
            <person name="Sato H."/>
            <person name="Schaeffer S.W."/>
            <person name="Schatz M.C."/>
            <person name="Schlenke T."/>
            <person name="Schwartz R."/>
            <person name="Segarra C."/>
            <person name="Singh R.S."/>
            <person name="Sirot L."/>
            <person name="Sirota M."/>
            <person name="Sisneros N.B."/>
            <person name="Smith C.D."/>
            <person name="Smith T.F."/>
            <person name="Spieth J."/>
            <person name="Stage D.E."/>
            <person name="Stark A."/>
            <person name="Stephan W."/>
            <person name="Strausberg R.L."/>
            <person name="Strempel S."/>
            <person name="Sturgill D."/>
            <person name="Sutton G."/>
            <person name="Sutton G.G."/>
            <person name="Tao W."/>
            <person name="Teichmann S."/>
            <person name="Tobari Y.N."/>
            <person name="Tomimura Y."/>
            <person name="Tsolas J.M."/>
            <person name="Valente V.L."/>
            <person name="Venter E."/>
            <person name="Venter J.C."/>
            <person name="Vicario S."/>
            <person name="Vieira F.G."/>
            <person name="Vilella A.J."/>
            <person name="Villasante A."/>
            <person name="Walenz B."/>
            <person name="Wang J."/>
            <person name="Wasserman M."/>
            <person name="Watts T."/>
            <person name="Wilson D."/>
            <person name="Wilson R.K."/>
            <person name="Wing R.A."/>
            <person name="Wolfner M.F."/>
            <person name="Wong A."/>
            <person name="Wong G.K."/>
            <person name="Wu C.I."/>
            <person name="Wu G."/>
            <person name="Yamamoto D."/>
            <person name="Yang H.P."/>
            <person name="Yang S.P."/>
            <person name="Yorke J.A."/>
            <person name="Yoshida K."/>
            <person name="Zdobnov E."/>
            <person name="Zhang P."/>
            <person name="Zhang Y."/>
            <person name="Zimin A.V."/>
            <person name="Baldwin J."/>
            <person name="Abdouelleil A."/>
            <person name="Abdulkadir J."/>
            <person name="Abebe A."/>
            <person name="Abera B."/>
            <person name="Abreu J."/>
            <person name="Acer S.C."/>
            <person name="Aftuck L."/>
            <person name="Alexander A."/>
            <person name="An P."/>
            <person name="Anderson E."/>
            <person name="Anderson S."/>
            <person name="Arachi H."/>
            <person name="Azer M."/>
            <person name="Bachantsang P."/>
            <person name="Barry A."/>
            <person name="Bayul T."/>
            <person name="Berlin A."/>
            <person name="Bessette D."/>
            <person name="Bloom T."/>
            <person name="Blye J."/>
            <person name="Boguslavskiy L."/>
            <person name="Bonnet C."/>
            <person name="Boukhgalter B."/>
            <person name="Bourzgui I."/>
            <person name="Brown A."/>
            <person name="Cahill P."/>
            <person name="Channer S."/>
            <person name="Cheshatsang Y."/>
            <person name="Chuda L."/>
            <person name="Citroen M."/>
            <person name="Collymore A."/>
            <person name="Cooke P."/>
            <person name="Costello M."/>
            <person name="D'Aco K."/>
            <person name="Daza R."/>
            <person name="De Haan G."/>
            <person name="DeGray S."/>
            <person name="DeMaso C."/>
            <person name="Dhargay N."/>
            <person name="Dooley K."/>
            <person name="Dooley E."/>
            <person name="Doricent M."/>
            <person name="Dorje P."/>
            <person name="Dorjee K."/>
            <person name="Dupes A."/>
            <person name="Elong R."/>
            <person name="Falk J."/>
            <person name="Farina A."/>
            <person name="Faro S."/>
            <person name="Ferguson D."/>
            <person name="Fisher S."/>
            <person name="Foley C.D."/>
            <person name="Franke A."/>
            <person name="Friedrich D."/>
            <person name="Gadbois L."/>
            <person name="Gearin G."/>
            <person name="Gearin C.R."/>
            <person name="Giannoukos G."/>
            <person name="Goode T."/>
            <person name="Graham J."/>
            <person name="Grandbois E."/>
            <person name="Grewal S."/>
            <person name="Gyaltsen K."/>
            <person name="Hafez N."/>
            <person name="Hagos B."/>
            <person name="Hall J."/>
            <person name="Henson C."/>
            <person name="Hollinger A."/>
            <person name="Honan T."/>
            <person name="Huard M.D."/>
            <person name="Hughes L."/>
            <person name="Hurhula B."/>
            <person name="Husby M.E."/>
            <person name="Kamat A."/>
            <person name="Kanga B."/>
            <person name="Kashin S."/>
            <person name="Khazanovich D."/>
            <person name="Kisner P."/>
            <person name="Lance K."/>
            <person name="Lara M."/>
            <person name="Lee W."/>
            <person name="Lennon N."/>
            <person name="Letendre F."/>
            <person name="LeVine R."/>
            <person name="Lipovsky A."/>
            <person name="Liu X."/>
            <person name="Liu J."/>
            <person name="Liu S."/>
            <person name="Lokyitsang T."/>
            <person name="Lokyitsang Y."/>
            <person name="Lubonja R."/>
            <person name="Lui A."/>
            <person name="MacDonald P."/>
            <person name="Magnisalis V."/>
            <person name="Maru K."/>
            <person name="Matthews C."/>
            <person name="McCusker W."/>
            <person name="McDonough S."/>
            <person name="Mehta T."/>
            <person name="Meldrim J."/>
            <person name="Meneus L."/>
            <person name="Mihai O."/>
            <person name="Mihalev A."/>
            <person name="Mihova T."/>
            <person name="Mittelman R."/>
            <person name="Mlenga V."/>
            <person name="Montmayeur A."/>
            <person name="Mulrain L."/>
            <person name="Navidi A."/>
            <person name="Naylor J."/>
            <person name="Negash T."/>
            <person name="Nguyen T."/>
            <person name="Nguyen N."/>
            <person name="Nicol R."/>
            <person name="Norbu C."/>
            <person name="Norbu N."/>
            <person name="Novod N."/>
            <person name="O'Neill B."/>
            <person name="Osman S."/>
            <person name="Markiewicz E."/>
            <person name="Oyono O.L."/>
            <person name="Patti C."/>
            <person name="Phunkhang P."/>
            <person name="Pierre F."/>
            <person name="Priest M."/>
            <person name="Raghuraman S."/>
            <person name="Rege F."/>
            <person name="Reyes R."/>
            <person name="Rise C."/>
            <person name="Rogov P."/>
            <person name="Ross K."/>
            <person name="Ryan E."/>
            <person name="Settipalli S."/>
            <person name="Shea T."/>
            <person name="Sherpa N."/>
            <person name="Shi L."/>
            <person name="Shih D."/>
            <person name="Sparrow T."/>
            <person name="Spaulding J."/>
            <person name="Stalker J."/>
            <person name="Stange-Thomann N."/>
            <person name="Stavropoulos S."/>
            <person name="Stone C."/>
            <person name="Strader C."/>
            <person name="Tesfaye S."/>
            <person name="Thomson T."/>
            <person name="Thoulutsang Y."/>
            <person name="Thoulutsang D."/>
            <person name="Topham K."/>
            <person name="Topping I."/>
            <person name="Tsamla T."/>
            <person name="Vassiliev H."/>
            <person name="Vo A."/>
            <person name="Wangchuk T."/>
            <person name="Wangdi T."/>
            <person name="Weiand M."/>
            <person name="Wilkinson J."/>
            <person name="Wilson A."/>
            <person name="Yadav S."/>
            <person name="Young G."/>
            <person name="Yu Q."/>
            <person name="Zembek L."/>
            <person name="Zhong D."/>
            <person name="Zimmer A."/>
            <person name="Zwirko Z."/>
            <person name="Jaffe D.B."/>
            <person name="Alvarez P."/>
            <person name="Brockman W."/>
            <person name="Butler J."/>
            <person name="Chin C."/>
            <person name="Gnerre S."/>
            <person name="Grabherr M."/>
            <person name="Kleber M."/>
            <person name="Mauceli E."/>
            <person name="MacCallum I."/>
        </authorList>
    </citation>
    <scope>NUCLEOTIDE SEQUENCE [LARGE SCALE GENOMIC DNA]</scope>
    <source>
        <strain evidence="2">Tucson 15081-1352.22</strain>
    </source>
</reference>
<name>A0A0Q9XF42_DROMO</name>